<dbReference type="EMBL" id="LRGB01002993">
    <property type="protein sequence ID" value="KZS05143.1"/>
    <property type="molecule type" value="Genomic_DNA"/>
</dbReference>
<comment type="caution">
    <text evidence="1">The sequence shown here is derived from an EMBL/GenBank/DDBJ whole genome shotgun (WGS) entry which is preliminary data.</text>
</comment>
<dbReference type="GO" id="GO:0003677">
    <property type="term" value="F:DNA binding"/>
    <property type="evidence" value="ECO:0007669"/>
    <property type="project" value="InterPro"/>
</dbReference>
<dbReference type="AlphaFoldDB" id="A0A0P5K7C5"/>
<dbReference type="InterPro" id="IPR053189">
    <property type="entry name" value="Clp_protease_adapter_ClpF"/>
</dbReference>
<organism evidence="1 2">
    <name type="scientific">Daphnia magna</name>
    <dbReference type="NCBI Taxonomy" id="35525"/>
    <lineage>
        <taxon>Eukaryota</taxon>
        <taxon>Metazoa</taxon>
        <taxon>Ecdysozoa</taxon>
        <taxon>Arthropoda</taxon>
        <taxon>Crustacea</taxon>
        <taxon>Branchiopoda</taxon>
        <taxon>Diplostraca</taxon>
        <taxon>Cladocera</taxon>
        <taxon>Anomopoda</taxon>
        <taxon>Daphniidae</taxon>
        <taxon>Daphnia</taxon>
    </lineage>
</organism>
<dbReference type="SUPFAM" id="SSF141255">
    <property type="entry name" value="YccV-like"/>
    <property type="match status" value="1"/>
</dbReference>
<evidence type="ECO:0000313" key="1">
    <source>
        <dbReference type="EMBL" id="KZS05143.1"/>
    </source>
</evidence>
<dbReference type="STRING" id="35525.A0A0P5K7C5"/>
<proteinExistence type="predicted"/>
<dbReference type="NCBIfam" id="TIGR02097">
    <property type="entry name" value="yccV"/>
    <property type="match status" value="1"/>
</dbReference>
<dbReference type="InterPro" id="IPR011722">
    <property type="entry name" value="Hemimethylated_DNA-bd_dom"/>
</dbReference>
<dbReference type="Gene3D" id="2.30.30.390">
    <property type="entry name" value="Hemimethylated DNA-binding domain"/>
    <property type="match status" value="1"/>
</dbReference>
<dbReference type="SMART" id="SM00992">
    <property type="entry name" value="YccV-like"/>
    <property type="match status" value="1"/>
</dbReference>
<reference evidence="1 2" key="1">
    <citation type="submission" date="2016-03" db="EMBL/GenBank/DDBJ databases">
        <title>EvidentialGene: Evidence-directed Construction of Genes on Genomes.</title>
        <authorList>
            <person name="Gilbert D.G."/>
            <person name="Choi J.-H."/>
            <person name="Mockaitis K."/>
            <person name="Colbourne J."/>
            <person name="Pfrender M."/>
        </authorList>
    </citation>
    <scope>NUCLEOTIDE SEQUENCE [LARGE SCALE GENOMIC DNA]</scope>
    <source>
        <strain evidence="1 2">Xinb3</strain>
        <tissue evidence="1">Complete organism</tissue>
    </source>
</reference>
<dbReference type="PANTHER" id="PTHR48439:SF1">
    <property type="entry name" value="HEMIMETHYLATED DNA-BINDING DOMAIN-CONTAINING PROTEIN"/>
    <property type="match status" value="1"/>
</dbReference>
<protein>
    <submittedName>
        <fullName evidence="1">Uncharacterized protein</fullName>
    </submittedName>
</protein>
<dbReference type="Proteomes" id="UP000076858">
    <property type="component" value="Unassembled WGS sequence"/>
</dbReference>
<gene>
    <name evidence="1" type="ORF">APZ42_031709</name>
</gene>
<name>A0A0P5K7C5_9CRUS</name>
<dbReference type="PANTHER" id="PTHR48439">
    <property type="entry name" value="HEMIMETHYLATED DNA-BINDING DOMAIN-CONTAINING PROTEIN"/>
    <property type="match status" value="1"/>
</dbReference>
<keyword evidence="2" id="KW-1185">Reference proteome</keyword>
<dbReference type="InterPro" id="IPR036623">
    <property type="entry name" value="Hemimethylated_DNA-bd_sf"/>
</dbReference>
<evidence type="ECO:0000313" key="2">
    <source>
        <dbReference type="Proteomes" id="UP000076858"/>
    </source>
</evidence>
<dbReference type="Pfam" id="PF08755">
    <property type="entry name" value="YccV-like"/>
    <property type="match status" value="1"/>
</dbReference>
<sequence>MPRLTRRDTVQLLLLLLVVPFQFWLSHEFQQPHPVLQAVIEFMDGCQNFLTLHSQNCWETIITLAEYITVLPPGLSGQGDKLADESPAKEVLEFRNLQNNMFASSTVPRYVRSPKIRFRIGDVVMHKYKQLRGVIVGWDYKAQAPPEYLKELYKTKEADQPNYLIAIDTRDRLNPQFTYTPDENLELLTNVHVIHPNIDEYFEFYDGSRYIPRPWLQAIYPKD</sequence>
<accession>A0A0P5K7C5</accession>